<dbReference type="AlphaFoldDB" id="A0A401FWZ4"/>
<dbReference type="PIRSF" id="PIRSF006276">
    <property type="entry name" value="UspA"/>
    <property type="match status" value="1"/>
</dbReference>
<evidence type="ECO:0000313" key="4">
    <source>
        <dbReference type="EMBL" id="GBC61485.1"/>
    </source>
</evidence>
<proteinExistence type="inferred from homology"/>
<dbReference type="Gene3D" id="3.40.50.620">
    <property type="entry name" value="HUPs"/>
    <property type="match status" value="1"/>
</dbReference>
<feature type="domain" description="UspA" evidence="3">
    <location>
        <begin position="4"/>
        <end position="144"/>
    </location>
</feature>
<dbReference type="CDD" id="cd00293">
    <property type="entry name" value="USP-like"/>
    <property type="match status" value="1"/>
</dbReference>
<dbReference type="Pfam" id="PF00582">
    <property type="entry name" value="Usp"/>
    <property type="match status" value="1"/>
</dbReference>
<reference evidence="5" key="1">
    <citation type="submission" date="2017-11" db="EMBL/GenBank/DDBJ databases">
        <authorList>
            <person name="Watanabe M."/>
            <person name="Kojima H."/>
        </authorList>
    </citation>
    <scope>NUCLEOTIDE SEQUENCE [LARGE SCALE GENOMIC DNA]</scope>
    <source>
        <strain evidence="5">Tokyo 01</strain>
    </source>
</reference>
<dbReference type="InterPro" id="IPR014729">
    <property type="entry name" value="Rossmann-like_a/b/a_fold"/>
</dbReference>
<dbReference type="InterPro" id="IPR006015">
    <property type="entry name" value="Universal_stress_UspA"/>
</dbReference>
<dbReference type="PANTHER" id="PTHR46268:SF22">
    <property type="entry name" value="SENSOR PROTEIN KDPD-RELATED"/>
    <property type="match status" value="1"/>
</dbReference>
<reference evidence="5" key="2">
    <citation type="submission" date="2019-01" db="EMBL/GenBank/DDBJ databases">
        <title>Genome sequence of Desulfonema ishimotonii strain Tokyo 01.</title>
        <authorList>
            <person name="Fukui M."/>
        </authorList>
    </citation>
    <scope>NUCLEOTIDE SEQUENCE [LARGE SCALE GENOMIC DNA]</scope>
    <source>
        <strain evidence="5">Tokyo 01</strain>
    </source>
</reference>
<dbReference type="RefSeq" id="WP_124328770.1">
    <property type="nucleotide sequence ID" value="NZ_BEXT01000001.1"/>
</dbReference>
<keyword evidence="5" id="KW-1185">Reference proteome</keyword>
<name>A0A401FWZ4_9BACT</name>
<comment type="subcellular location">
    <subcellularLocation>
        <location evidence="2">Cytoplasm</location>
    </subcellularLocation>
</comment>
<dbReference type="EMBL" id="BEXT01000001">
    <property type="protein sequence ID" value="GBC61485.1"/>
    <property type="molecule type" value="Genomic_DNA"/>
</dbReference>
<sequence>MSEFKKILFPCDLTENSVKIMHYTLSLAEKYDSRICLLHVVRNLRDWGELYVPYFSLEFDQERLLESADKALDKLFGSVLREKPNISKRIVFGEAADEILKMTESDNIDLVVMGTHGRKGLKQTIFGSVANDIVKNSPVPVLVVNPYKEGDSRNTEA</sequence>
<evidence type="ECO:0000256" key="1">
    <source>
        <dbReference type="ARBA" id="ARBA00008791"/>
    </source>
</evidence>
<organism evidence="4 5">
    <name type="scientific">Desulfonema ishimotonii</name>
    <dbReference type="NCBI Taxonomy" id="45657"/>
    <lineage>
        <taxon>Bacteria</taxon>
        <taxon>Pseudomonadati</taxon>
        <taxon>Thermodesulfobacteriota</taxon>
        <taxon>Desulfobacteria</taxon>
        <taxon>Desulfobacterales</taxon>
        <taxon>Desulfococcaceae</taxon>
        <taxon>Desulfonema</taxon>
    </lineage>
</organism>
<gene>
    <name evidence="4" type="ORF">DENIS_2447</name>
</gene>
<dbReference type="SUPFAM" id="SSF52402">
    <property type="entry name" value="Adenine nucleotide alpha hydrolases-like"/>
    <property type="match status" value="1"/>
</dbReference>
<comment type="caution">
    <text evidence="4">The sequence shown here is derived from an EMBL/GenBank/DDBJ whole genome shotgun (WGS) entry which is preliminary data.</text>
</comment>
<dbReference type="PANTHER" id="PTHR46268">
    <property type="entry name" value="STRESS RESPONSE PROTEIN NHAX"/>
    <property type="match status" value="1"/>
</dbReference>
<evidence type="ECO:0000259" key="3">
    <source>
        <dbReference type="Pfam" id="PF00582"/>
    </source>
</evidence>
<dbReference type="InterPro" id="IPR006016">
    <property type="entry name" value="UspA"/>
</dbReference>
<protein>
    <recommendedName>
        <fullName evidence="2">Universal stress protein</fullName>
    </recommendedName>
</protein>
<comment type="similarity">
    <text evidence="1 2">Belongs to the universal stress protein A family.</text>
</comment>
<accession>A0A401FWZ4</accession>
<dbReference type="PRINTS" id="PR01438">
    <property type="entry name" value="UNVRSLSTRESS"/>
</dbReference>
<dbReference type="Proteomes" id="UP000288096">
    <property type="component" value="Unassembled WGS sequence"/>
</dbReference>
<dbReference type="OrthoDB" id="9788959at2"/>
<evidence type="ECO:0000313" key="5">
    <source>
        <dbReference type="Proteomes" id="UP000288096"/>
    </source>
</evidence>
<keyword evidence="2" id="KW-0963">Cytoplasm</keyword>
<evidence type="ECO:0000256" key="2">
    <source>
        <dbReference type="PIRNR" id="PIRNR006276"/>
    </source>
</evidence>
<dbReference type="GO" id="GO:0005737">
    <property type="term" value="C:cytoplasm"/>
    <property type="evidence" value="ECO:0007669"/>
    <property type="project" value="UniProtKB-SubCell"/>
</dbReference>